<feature type="domain" description="HAMP" evidence="3">
    <location>
        <begin position="288"/>
        <end position="339"/>
    </location>
</feature>
<dbReference type="InterPro" id="IPR001633">
    <property type="entry name" value="EAL_dom"/>
</dbReference>
<gene>
    <name evidence="5" type="ORF">SAMN06297280_0013</name>
</gene>
<evidence type="ECO:0000256" key="1">
    <source>
        <dbReference type="SAM" id="Phobius"/>
    </source>
</evidence>
<dbReference type="Pfam" id="PF00990">
    <property type="entry name" value="GGDEF"/>
    <property type="match status" value="1"/>
</dbReference>
<dbReference type="InterPro" id="IPR029787">
    <property type="entry name" value="Nucleotide_cyclase"/>
</dbReference>
<dbReference type="InterPro" id="IPR050706">
    <property type="entry name" value="Cyclic-di-GMP_PDE-like"/>
</dbReference>
<dbReference type="EMBL" id="OBEB01000010">
    <property type="protein sequence ID" value="SNY60111.1"/>
    <property type="molecule type" value="Genomic_DNA"/>
</dbReference>
<keyword evidence="1" id="KW-1133">Transmembrane helix</keyword>
<evidence type="ECO:0000259" key="3">
    <source>
        <dbReference type="PROSITE" id="PS50885"/>
    </source>
</evidence>
<dbReference type="AlphaFoldDB" id="A0A285JLY5"/>
<dbReference type="PANTHER" id="PTHR33121:SF71">
    <property type="entry name" value="OXYGEN SENSOR PROTEIN DOSP"/>
    <property type="match status" value="1"/>
</dbReference>
<dbReference type="OrthoDB" id="8553030at2"/>
<dbReference type="SMART" id="SM00304">
    <property type="entry name" value="HAMP"/>
    <property type="match status" value="1"/>
</dbReference>
<evidence type="ECO:0000259" key="4">
    <source>
        <dbReference type="PROSITE" id="PS50887"/>
    </source>
</evidence>
<dbReference type="InterPro" id="IPR003660">
    <property type="entry name" value="HAMP_dom"/>
</dbReference>
<dbReference type="CDD" id="cd01949">
    <property type="entry name" value="GGDEF"/>
    <property type="match status" value="1"/>
</dbReference>
<dbReference type="PANTHER" id="PTHR33121">
    <property type="entry name" value="CYCLIC DI-GMP PHOSPHODIESTERASE PDEF"/>
    <property type="match status" value="1"/>
</dbReference>
<evidence type="ECO:0000259" key="2">
    <source>
        <dbReference type="PROSITE" id="PS50883"/>
    </source>
</evidence>
<feature type="domain" description="EAL" evidence="2">
    <location>
        <begin position="507"/>
        <end position="760"/>
    </location>
</feature>
<dbReference type="RefSeq" id="WP_097112914.1">
    <property type="nucleotide sequence ID" value="NZ_OBEB01000010.1"/>
</dbReference>
<dbReference type="GO" id="GO:0007165">
    <property type="term" value="P:signal transduction"/>
    <property type="evidence" value="ECO:0007669"/>
    <property type="project" value="InterPro"/>
</dbReference>
<keyword evidence="6" id="KW-1185">Reference proteome</keyword>
<dbReference type="Proteomes" id="UP000219353">
    <property type="component" value="Unassembled WGS sequence"/>
</dbReference>
<organism evidence="5 6">
    <name type="scientific">Arsukibacterium tuosuense</name>
    <dbReference type="NCBI Taxonomy" id="1323745"/>
    <lineage>
        <taxon>Bacteria</taxon>
        <taxon>Pseudomonadati</taxon>
        <taxon>Pseudomonadota</taxon>
        <taxon>Gammaproteobacteria</taxon>
        <taxon>Chromatiales</taxon>
        <taxon>Chromatiaceae</taxon>
        <taxon>Arsukibacterium</taxon>
    </lineage>
</organism>
<proteinExistence type="predicted"/>
<dbReference type="GO" id="GO:0016020">
    <property type="term" value="C:membrane"/>
    <property type="evidence" value="ECO:0007669"/>
    <property type="project" value="InterPro"/>
</dbReference>
<name>A0A285JLY5_9GAMM</name>
<sequence length="771" mass="84624">MFNSLRSKWISLLVVLLSLLMLLTGYATLKSMRANSLQQAELSLDVASKVFQQALDSRAAQLTNSVSLLAADFGFRQAIATAEQATIESVLQNHGSRINAQLALLLNPQGELLASSESIDTSDIRQLLPATLGSDAATDILLIDGKAYQLVLVPVRAPVIIAWVGMGFLVDVPLAEQIKGITGLDISFTQLDNRANQQLTTTLPAETQSQLISKLDDIMRYPDATHFAADFSFITRGKVLDSEQRLWALLHMPDDRWLSSYQQLRRQLVEIFAFGLVLALIAAFLFARSISRPLSQLSHFARDIGQGNAAVPPTISQDEIGVLTSTLVNMQHSIAAREQQLRQQAEHDTLTGLLNRHAVEQRLPAILKTQRGTLLQLNIIQFKHINDTLGLANGDTLLQLLAQRLGHHQPAAAFCARLNGDEFLMLFNENLTEQQLVDLYNSLQPAYNIQNSLINLKIAIGIYPFEPGQVSASDALRRVDLAQENASQAGGGIAFYQSGQDETHQRELTIIRDLPEALNSGQLYVVYQPKVELASEQCHSAEALIRWQHPQLGFISPVEFIATAEHSGNISLITQWMLKTVVKQLAAWQADYPTLRIAVNLSAADLLDQNLPQQISTLLQQYQVPATALALEVTESAVMQDTSKVIANLNTLKAMAINLAIDDFGTGQSSLAYLKQLPVNEIKIDRAFVKDIETNSNDALIVNATVKLAHGLGFKVTAEGLENLAGLSYLKESGCDTVQGYFFSKPLATAEFSQWLTNFAATAKQTAELSE</sequence>
<dbReference type="InterPro" id="IPR043128">
    <property type="entry name" value="Rev_trsase/Diguanyl_cyclase"/>
</dbReference>
<dbReference type="Pfam" id="PF00563">
    <property type="entry name" value="EAL"/>
    <property type="match status" value="1"/>
</dbReference>
<evidence type="ECO:0000313" key="5">
    <source>
        <dbReference type="EMBL" id="SNY60111.1"/>
    </source>
</evidence>
<dbReference type="Pfam" id="PF00672">
    <property type="entry name" value="HAMP"/>
    <property type="match status" value="1"/>
</dbReference>
<dbReference type="Gene3D" id="3.20.20.450">
    <property type="entry name" value="EAL domain"/>
    <property type="match status" value="1"/>
</dbReference>
<dbReference type="Gene3D" id="3.30.70.270">
    <property type="match status" value="1"/>
</dbReference>
<dbReference type="GO" id="GO:0071111">
    <property type="term" value="F:cyclic-guanylate-specific phosphodiesterase activity"/>
    <property type="evidence" value="ECO:0007669"/>
    <property type="project" value="InterPro"/>
</dbReference>
<dbReference type="PROSITE" id="PS50885">
    <property type="entry name" value="HAMP"/>
    <property type="match status" value="1"/>
</dbReference>
<dbReference type="PROSITE" id="PS50883">
    <property type="entry name" value="EAL"/>
    <property type="match status" value="1"/>
</dbReference>
<dbReference type="SUPFAM" id="SSF55073">
    <property type="entry name" value="Nucleotide cyclase"/>
    <property type="match status" value="1"/>
</dbReference>
<dbReference type="CDD" id="cd06225">
    <property type="entry name" value="HAMP"/>
    <property type="match status" value="1"/>
</dbReference>
<dbReference type="SMART" id="SM00267">
    <property type="entry name" value="GGDEF"/>
    <property type="match status" value="1"/>
</dbReference>
<reference evidence="6" key="1">
    <citation type="submission" date="2017-09" db="EMBL/GenBank/DDBJ databases">
        <authorList>
            <person name="Varghese N."/>
            <person name="Submissions S."/>
        </authorList>
    </citation>
    <scope>NUCLEOTIDE SEQUENCE [LARGE SCALE GENOMIC DNA]</scope>
    <source>
        <strain evidence="6">CGMCC 1.12461</strain>
    </source>
</reference>
<dbReference type="Pfam" id="PF14827">
    <property type="entry name" value="dCache_3"/>
    <property type="match status" value="1"/>
</dbReference>
<dbReference type="InterPro" id="IPR000160">
    <property type="entry name" value="GGDEF_dom"/>
</dbReference>
<protein>
    <submittedName>
        <fullName evidence="5">Diguanylate cyclase/phosphodiesterase</fullName>
    </submittedName>
</protein>
<dbReference type="PROSITE" id="PS50887">
    <property type="entry name" value="GGDEF"/>
    <property type="match status" value="1"/>
</dbReference>
<dbReference type="NCBIfam" id="TIGR00254">
    <property type="entry name" value="GGDEF"/>
    <property type="match status" value="1"/>
</dbReference>
<keyword evidence="1" id="KW-0472">Membrane</keyword>
<keyword evidence="1" id="KW-0812">Transmembrane</keyword>
<dbReference type="InterPro" id="IPR035919">
    <property type="entry name" value="EAL_sf"/>
</dbReference>
<dbReference type="CDD" id="cd01948">
    <property type="entry name" value="EAL"/>
    <property type="match status" value="1"/>
</dbReference>
<feature type="transmembrane region" description="Helical" evidence="1">
    <location>
        <begin position="268"/>
        <end position="287"/>
    </location>
</feature>
<dbReference type="Gene3D" id="6.10.340.10">
    <property type="match status" value="1"/>
</dbReference>
<accession>A0A285JLY5</accession>
<dbReference type="InterPro" id="IPR029150">
    <property type="entry name" value="dCache_3"/>
</dbReference>
<evidence type="ECO:0000313" key="6">
    <source>
        <dbReference type="Proteomes" id="UP000219353"/>
    </source>
</evidence>
<dbReference type="SMART" id="SM00052">
    <property type="entry name" value="EAL"/>
    <property type="match status" value="1"/>
</dbReference>
<dbReference type="SUPFAM" id="SSF158472">
    <property type="entry name" value="HAMP domain-like"/>
    <property type="match status" value="1"/>
</dbReference>
<dbReference type="SUPFAM" id="SSF141868">
    <property type="entry name" value="EAL domain-like"/>
    <property type="match status" value="1"/>
</dbReference>
<feature type="domain" description="GGDEF" evidence="4">
    <location>
        <begin position="370"/>
        <end position="498"/>
    </location>
</feature>